<dbReference type="GO" id="GO:0043565">
    <property type="term" value="F:sequence-specific DNA binding"/>
    <property type="evidence" value="ECO:0007669"/>
    <property type="project" value="InterPro"/>
</dbReference>
<sequence length="331" mass="37692">MKNSLYVCLLEFYDCGKFCPSCGISPQITCRRDFSQNDACVGDGMVVPDFFSSFALIPIIESMYQEYSPHPVLSPYIDKYWEVKGSPEMGEKMIILPDGCTDFIFNLDDVRNLEDKNRFGIDPLHGYFVGAMKTYSELSVCAGSLHVIGVRFTPCGLTVFTKKPLGELSGQRLHLRDVGFLFHEEFASFLREKNTLVERLQVIEAFLMSRLKYAEEVDRQIVWTTGVIRQSGGLLPIRELMSRVCICQRHFERRFKHATGYTPKEYSRVVKFRRAMDVLRQVSGNNLFSVAVDCGYYDSSHLVKEFKKLSGSSPMVFTSLPADTPITYLGE</sequence>
<comment type="caution">
    <text evidence="5">The sequence shown here is derived from an EMBL/GenBank/DDBJ whole genome shotgun (WGS) entry which is preliminary data.</text>
</comment>
<dbReference type="AlphaFoldDB" id="A0A412X1Y2"/>
<keyword evidence="2" id="KW-0238">DNA-binding</keyword>
<dbReference type="EMBL" id="QRPV01000007">
    <property type="protein sequence ID" value="RHM43919.1"/>
    <property type="molecule type" value="Genomic_DNA"/>
</dbReference>
<dbReference type="InterPro" id="IPR046532">
    <property type="entry name" value="DUF6597"/>
</dbReference>
<dbReference type="Pfam" id="PF12833">
    <property type="entry name" value="HTH_18"/>
    <property type="match status" value="1"/>
</dbReference>
<evidence type="ECO:0000313" key="5">
    <source>
        <dbReference type="EMBL" id="RGV34500.1"/>
    </source>
</evidence>
<dbReference type="InterPro" id="IPR050204">
    <property type="entry name" value="AraC_XylS_family_regulators"/>
</dbReference>
<accession>A0A412X1Y2</accession>
<evidence type="ECO:0000259" key="4">
    <source>
        <dbReference type="PROSITE" id="PS01124"/>
    </source>
</evidence>
<dbReference type="Gene3D" id="1.10.10.60">
    <property type="entry name" value="Homeodomain-like"/>
    <property type="match status" value="1"/>
</dbReference>
<evidence type="ECO:0000256" key="1">
    <source>
        <dbReference type="ARBA" id="ARBA00023015"/>
    </source>
</evidence>
<gene>
    <name evidence="5" type="ORF">DWW18_07370</name>
    <name evidence="6" type="ORF">DWZ68_07760</name>
</gene>
<feature type="domain" description="HTH araC/xylS-type" evidence="4">
    <location>
        <begin position="218"/>
        <end position="320"/>
    </location>
</feature>
<dbReference type="SMART" id="SM00342">
    <property type="entry name" value="HTH_ARAC"/>
    <property type="match status" value="1"/>
</dbReference>
<evidence type="ECO:0000313" key="6">
    <source>
        <dbReference type="EMBL" id="RHM43919.1"/>
    </source>
</evidence>
<dbReference type="Proteomes" id="UP000283589">
    <property type="component" value="Unassembled WGS sequence"/>
</dbReference>
<dbReference type="PROSITE" id="PS01124">
    <property type="entry name" value="HTH_ARAC_FAMILY_2"/>
    <property type="match status" value="1"/>
</dbReference>
<evidence type="ECO:0000256" key="2">
    <source>
        <dbReference type="ARBA" id="ARBA00023125"/>
    </source>
</evidence>
<organism evidence="5 7">
    <name type="scientific">Butyricimonas virosa</name>
    <dbReference type="NCBI Taxonomy" id="544645"/>
    <lineage>
        <taxon>Bacteria</taxon>
        <taxon>Pseudomonadati</taxon>
        <taxon>Bacteroidota</taxon>
        <taxon>Bacteroidia</taxon>
        <taxon>Bacteroidales</taxon>
        <taxon>Odoribacteraceae</taxon>
        <taxon>Butyricimonas</taxon>
    </lineage>
</organism>
<dbReference type="PANTHER" id="PTHR46796">
    <property type="entry name" value="HTH-TYPE TRANSCRIPTIONAL ACTIVATOR RHAS-RELATED"/>
    <property type="match status" value="1"/>
</dbReference>
<dbReference type="InterPro" id="IPR018062">
    <property type="entry name" value="HTH_AraC-typ_CS"/>
</dbReference>
<dbReference type="GO" id="GO:0003700">
    <property type="term" value="F:DNA-binding transcription factor activity"/>
    <property type="evidence" value="ECO:0007669"/>
    <property type="project" value="InterPro"/>
</dbReference>
<dbReference type="PROSITE" id="PS00041">
    <property type="entry name" value="HTH_ARAC_FAMILY_1"/>
    <property type="match status" value="1"/>
</dbReference>
<dbReference type="STRING" id="1121130.GCA_000519105_00988"/>
<dbReference type="InterPro" id="IPR018060">
    <property type="entry name" value="HTH_AraC"/>
</dbReference>
<protein>
    <submittedName>
        <fullName evidence="5">AraC family transcriptional regulator</fullName>
    </submittedName>
</protein>
<dbReference type="EMBL" id="QRZA01000007">
    <property type="protein sequence ID" value="RGV34500.1"/>
    <property type="molecule type" value="Genomic_DNA"/>
</dbReference>
<dbReference type="Pfam" id="PF20240">
    <property type="entry name" value="DUF6597"/>
    <property type="match status" value="1"/>
</dbReference>
<name>A0A412X1Y2_9BACT</name>
<dbReference type="PANTHER" id="PTHR46796:SF13">
    <property type="entry name" value="HTH-TYPE TRANSCRIPTIONAL ACTIVATOR RHAS"/>
    <property type="match status" value="1"/>
</dbReference>
<dbReference type="RefSeq" id="WP_118259654.1">
    <property type="nucleotide sequence ID" value="NZ_CABJDM010000007.1"/>
</dbReference>
<reference evidence="7 8" key="1">
    <citation type="submission" date="2018-08" db="EMBL/GenBank/DDBJ databases">
        <title>A genome reference for cultivated species of the human gut microbiota.</title>
        <authorList>
            <person name="Zou Y."/>
            <person name="Xue W."/>
            <person name="Luo G."/>
        </authorList>
    </citation>
    <scope>NUCLEOTIDE SEQUENCE [LARGE SCALE GENOMIC DNA]</scope>
    <source>
        <strain evidence="5 7">AF14-49</strain>
        <strain evidence="6 8">AF34-33</strain>
    </source>
</reference>
<dbReference type="Proteomes" id="UP000286038">
    <property type="component" value="Unassembled WGS sequence"/>
</dbReference>
<proteinExistence type="predicted"/>
<evidence type="ECO:0000256" key="3">
    <source>
        <dbReference type="ARBA" id="ARBA00023163"/>
    </source>
</evidence>
<evidence type="ECO:0000313" key="8">
    <source>
        <dbReference type="Proteomes" id="UP000286038"/>
    </source>
</evidence>
<keyword evidence="1" id="KW-0805">Transcription regulation</keyword>
<evidence type="ECO:0000313" key="7">
    <source>
        <dbReference type="Proteomes" id="UP000283589"/>
    </source>
</evidence>
<keyword evidence="3" id="KW-0804">Transcription</keyword>